<reference evidence="2" key="1">
    <citation type="journal article" date="2018" name="Gigascience">
        <title>Genome assembly of the Pink Ipe (Handroanthus impetiginosus, Bignoniaceae), a highly valued, ecologically keystone Neotropical timber forest tree.</title>
        <authorList>
            <person name="Silva-Junior O.B."/>
            <person name="Grattapaglia D."/>
            <person name="Novaes E."/>
            <person name="Collevatti R.G."/>
        </authorList>
    </citation>
    <scope>NUCLEOTIDE SEQUENCE [LARGE SCALE GENOMIC DNA]</scope>
    <source>
        <strain evidence="2">cv. UFG-1</strain>
    </source>
</reference>
<name>A0A2G9HHX4_9LAMI</name>
<dbReference type="EMBL" id="NKXS01001720">
    <property type="protein sequence ID" value="PIN17149.1"/>
    <property type="molecule type" value="Genomic_DNA"/>
</dbReference>
<dbReference type="InterPro" id="IPR036770">
    <property type="entry name" value="Ankyrin_rpt-contain_sf"/>
</dbReference>
<dbReference type="OrthoDB" id="1921232at2759"/>
<dbReference type="AlphaFoldDB" id="A0A2G9HHX4"/>
<protein>
    <submittedName>
        <fullName evidence="1">Uncharacterized protein</fullName>
    </submittedName>
</protein>
<comment type="caution">
    <text evidence="1">The sequence shown here is derived from an EMBL/GenBank/DDBJ whole genome shotgun (WGS) entry which is preliminary data.</text>
</comment>
<dbReference type="Gene3D" id="1.25.40.20">
    <property type="entry name" value="Ankyrin repeat-containing domain"/>
    <property type="match status" value="1"/>
</dbReference>
<evidence type="ECO:0000313" key="2">
    <source>
        <dbReference type="Proteomes" id="UP000231279"/>
    </source>
</evidence>
<dbReference type="PANTHER" id="PTHR47303:SF1">
    <property type="entry name" value="NF-KAPPA-B INHIBITOR BETA"/>
    <property type="match status" value="1"/>
</dbReference>
<organism evidence="1 2">
    <name type="scientific">Handroanthus impetiginosus</name>
    <dbReference type="NCBI Taxonomy" id="429701"/>
    <lineage>
        <taxon>Eukaryota</taxon>
        <taxon>Viridiplantae</taxon>
        <taxon>Streptophyta</taxon>
        <taxon>Embryophyta</taxon>
        <taxon>Tracheophyta</taxon>
        <taxon>Spermatophyta</taxon>
        <taxon>Magnoliopsida</taxon>
        <taxon>eudicotyledons</taxon>
        <taxon>Gunneridae</taxon>
        <taxon>Pentapetalae</taxon>
        <taxon>asterids</taxon>
        <taxon>lamiids</taxon>
        <taxon>Lamiales</taxon>
        <taxon>Bignoniaceae</taxon>
        <taxon>Crescentiina</taxon>
        <taxon>Tabebuia alliance</taxon>
        <taxon>Handroanthus</taxon>
    </lineage>
</organism>
<accession>A0A2G9HHX4</accession>
<evidence type="ECO:0000313" key="1">
    <source>
        <dbReference type="EMBL" id="PIN17149.1"/>
    </source>
</evidence>
<keyword evidence="2" id="KW-1185">Reference proteome</keyword>
<dbReference type="SMART" id="SM00248">
    <property type="entry name" value="ANK"/>
    <property type="match status" value="3"/>
</dbReference>
<dbReference type="STRING" id="429701.A0A2G9HHX4"/>
<dbReference type="PANTHER" id="PTHR47303">
    <property type="match status" value="1"/>
</dbReference>
<proteinExistence type="predicted"/>
<gene>
    <name evidence="1" type="ORF">CDL12_10194</name>
</gene>
<sequence length="148" mass="16841">MRKAATIGDWQAAEVLLREDPNIVRDKLTEKGETALHIAASMKGTEFVKELVQIMSPNDLELQNEHGQTAFYYAAARGTVEMVTVMREKNSSLVSMCDEDMKTPLYVATREENKEMVSYLYQFTGVENLDIKQWFDVIFAAISSRMYG</sequence>
<dbReference type="InterPro" id="IPR002110">
    <property type="entry name" value="Ankyrin_rpt"/>
</dbReference>
<dbReference type="Pfam" id="PF12796">
    <property type="entry name" value="Ank_2"/>
    <property type="match status" value="1"/>
</dbReference>
<dbReference type="Proteomes" id="UP000231279">
    <property type="component" value="Unassembled WGS sequence"/>
</dbReference>
<dbReference type="SUPFAM" id="SSF48403">
    <property type="entry name" value="Ankyrin repeat"/>
    <property type="match status" value="1"/>
</dbReference>